<dbReference type="PANTHER" id="PTHR46621">
    <property type="entry name" value="SNRNA-ACTIVATING PROTEIN COMPLEX SUBUNIT 4"/>
    <property type="match status" value="1"/>
</dbReference>
<evidence type="ECO:0000313" key="8">
    <source>
        <dbReference type="Proteomes" id="UP001230268"/>
    </source>
</evidence>
<keyword evidence="4" id="KW-0539">Nucleus</keyword>
<reference evidence="7" key="1">
    <citation type="submission" date="2023-08" db="EMBL/GenBank/DDBJ databases">
        <title>Draft sequence of the Babesia gibsoni genome.</title>
        <authorList>
            <person name="Yamagishi J.Y."/>
            <person name="Xuan X.X."/>
        </authorList>
    </citation>
    <scope>NUCLEOTIDE SEQUENCE</scope>
    <source>
        <strain evidence="7">Azabu</strain>
    </source>
</reference>
<evidence type="ECO:0000256" key="4">
    <source>
        <dbReference type="ARBA" id="ARBA00023242"/>
    </source>
</evidence>
<dbReference type="InterPro" id="IPR051575">
    <property type="entry name" value="Myb-like_DNA-bd"/>
</dbReference>
<dbReference type="GO" id="GO:0042795">
    <property type="term" value="P:snRNA transcription by RNA polymerase II"/>
    <property type="evidence" value="ECO:0007669"/>
    <property type="project" value="TreeGrafter"/>
</dbReference>
<dbReference type="Gene3D" id="1.10.10.60">
    <property type="entry name" value="Homeodomain-like"/>
    <property type="match status" value="2"/>
</dbReference>
<dbReference type="SUPFAM" id="SSF46689">
    <property type="entry name" value="Homeodomain-like"/>
    <property type="match status" value="1"/>
</dbReference>
<keyword evidence="3" id="KW-0804">Transcription</keyword>
<proteinExistence type="predicted"/>
<comment type="caution">
    <text evidence="7">The sequence shown here is derived from an EMBL/GenBank/DDBJ whole genome shotgun (WGS) entry which is preliminary data.</text>
</comment>
<evidence type="ECO:0000259" key="5">
    <source>
        <dbReference type="PROSITE" id="PS50090"/>
    </source>
</evidence>
<dbReference type="GO" id="GO:0001006">
    <property type="term" value="F:RNA polymerase III type 3 promoter sequence-specific DNA binding"/>
    <property type="evidence" value="ECO:0007669"/>
    <property type="project" value="TreeGrafter"/>
</dbReference>
<organism evidence="7 8">
    <name type="scientific">Babesia gibsoni</name>
    <dbReference type="NCBI Taxonomy" id="33632"/>
    <lineage>
        <taxon>Eukaryota</taxon>
        <taxon>Sar</taxon>
        <taxon>Alveolata</taxon>
        <taxon>Apicomplexa</taxon>
        <taxon>Aconoidasida</taxon>
        <taxon>Piroplasmida</taxon>
        <taxon>Babesiidae</taxon>
        <taxon>Babesia</taxon>
    </lineage>
</organism>
<accession>A0AAD8LS32</accession>
<feature type="domain" description="HTH myb-type" evidence="6">
    <location>
        <begin position="262"/>
        <end position="321"/>
    </location>
</feature>
<evidence type="ECO:0008006" key="9">
    <source>
        <dbReference type="Google" id="ProtNLM"/>
    </source>
</evidence>
<keyword evidence="1" id="KW-0805">Transcription regulation</keyword>
<keyword evidence="2" id="KW-0238">DNA-binding</keyword>
<feature type="domain" description="Myb-like" evidence="5">
    <location>
        <begin position="255"/>
        <end position="317"/>
    </location>
</feature>
<dbReference type="PROSITE" id="PS51294">
    <property type="entry name" value="HTH_MYB"/>
    <property type="match status" value="1"/>
</dbReference>
<dbReference type="AlphaFoldDB" id="A0AAD8LS32"/>
<dbReference type="PANTHER" id="PTHR46621:SF1">
    <property type="entry name" value="SNRNA-ACTIVATING PROTEIN COMPLEX SUBUNIT 4"/>
    <property type="match status" value="1"/>
</dbReference>
<dbReference type="SMART" id="SM00717">
    <property type="entry name" value="SANT"/>
    <property type="match status" value="2"/>
</dbReference>
<evidence type="ECO:0000256" key="1">
    <source>
        <dbReference type="ARBA" id="ARBA00023015"/>
    </source>
</evidence>
<gene>
    <name evidence="7" type="ORF">BgAZ_205130</name>
</gene>
<dbReference type="InterPro" id="IPR009057">
    <property type="entry name" value="Homeodomain-like_sf"/>
</dbReference>
<sequence length="524" mass="60111">MKEDISQLVDARGRRPASNQDAIKLYSFSASLPMYRRKYDWKVPVWSSDSVKCLHMSVRKELTTDIATGPGGLDSNLDHQQLSQAAHLFKTITVRTLYATYLSYGIALMKDATVALIKSDDFPTIMNQIVDNPESFEGIFAKVVEKCVKEHQTDEPNMPPARDDYDLGALWARIADQVNLNSKSAKNKIASECWAIFLNSTCDGDVIRSVSKQQVKQVHELLSNKKSKNSKLRYVDIANELGLTPYQVLKAASIPEATSNARWSEEEDERLLQFVQRQENAHTSGVKRSSAICWKTVSRHMGNKTNEQCRLRWRTIAHSTLRDYPFEDHQLYMLQILHTAYGDNWQKIANLIPGKLAHQCRTKFLSALSQPDREEYVKYYMDLKNAIANKNPSINVRKCWCRIDWLGMRLLKIASLTKNAAILIALHEFYGTEEIERRISMAYTSRRLKKGEDVNGFDVFILSEYLMKTASQMVRKIVNSAVEALLKRSRMSNANDFKSMFEVDDIDDNQFLQSLRRLLRSAWP</sequence>
<dbReference type="GO" id="GO:0019185">
    <property type="term" value="C:snRNA-activating protein complex"/>
    <property type="evidence" value="ECO:0007669"/>
    <property type="project" value="TreeGrafter"/>
</dbReference>
<dbReference type="GO" id="GO:0042796">
    <property type="term" value="P:snRNA transcription by RNA polymerase III"/>
    <property type="evidence" value="ECO:0007669"/>
    <property type="project" value="TreeGrafter"/>
</dbReference>
<evidence type="ECO:0000259" key="6">
    <source>
        <dbReference type="PROSITE" id="PS51294"/>
    </source>
</evidence>
<dbReference type="Pfam" id="PF00249">
    <property type="entry name" value="Myb_DNA-binding"/>
    <property type="match status" value="1"/>
</dbReference>
<evidence type="ECO:0000256" key="3">
    <source>
        <dbReference type="ARBA" id="ARBA00023163"/>
    </source>
</evidence>
<evidence type="ECO:0000313" key="7">
    <source>
        <dbReference type="EMBL" id="KAK1443637.1"/>
    </source>
</evidence>
<protein>
    <recommendedName>
        <fullName evidence="9">Myb-like DNA-binding domain containing protein</fullName>
    </recommendedName>
</protein>
<dbReference type="InterPro" id="IPR001005">
    <property type="entry name" value="SANT/Myb"/>
</dbReference>
<dbReference type="InterPro" id="IPR017930">
    <property type="entry name" value="Myb_dom"/>
</dbReference>
<dbReference type="GO" id="GO:0000978">
    <property type="term" value="F:RNA polymerase II cis-regulatory region sequence-specific DNA binding"/>
    <property type="evidence" value="ECO:0007669"/>
    <property type="project" value="TreeGrafter"/>
</dbReference>
<evidence type="ECO:0000256" key="2">
    <source>
        <dbReference type="ARBA" id="ARBA00023125"/>
    </source>
</evidence>
<keyword evidence="8" id="KW-1185">Reference proteome</keyword>
<dbReference type="EMBL" id="JAVEPI010000002">
    <property type="protein sequence ID" value="KAK1443637.1"/>
    <property type="molecule type" value="Genomic_DNA"/>
</dbReference>
<dbReference type="CDD" id="cd00167">
    <property type="entry name" value="SANT"/>
    <property type="match status" value="1"/>
</dbReference>
<dbReference type="Proteomes" id="UP001230268">
    <property type="component" value="Unassembled WGS sequence"/>
</dbReference>
<dbReference type="PROSITE" id="PS50090">
    <property type="entry name" value="MYB_LIKE"/>
    <property type="match status" value="1"/>
</dbReference>
<name>A0AAD8LS32_BABGI</name>